<keyword evidence="2" id="KW-0378">Hydrolase</keyword>
<dbReference type="SMART" id="SM00490">
    <property type="entry name" value="HELICc"/>
    <property type="match status" value="1"/>
</dbReference>
<organism evidence="8 9">
    <name type="scientific">Streptomyces griseus</name>
    <dbReference type="NCBI Taxonomy" id="1911"/>
    <lineage>
        <taxon>Bacteria</taxon>
        <taxon>Bacillati</taxon>
        <taxon>Actinomycetota</taxon>
        <taxon>Actinomycetes</taxon>
        <taxon>Kitasatosporales</taxon>
        <taxon>Streptomycetaceae</taxon>
        <taxon>Streptomyces</taxon>
    </lineage>
</organism>
<feature type="domain" description="Helicase C-terminal" evidence="7">
    <location>
        <begin position="502"/>
        <end position="678"/>
    </location>
</feature>
<evidence type="ECO:0000259" key="7">
    <source>
        <dbReference type="PROSITE" id="PS51194"/>
    </source>
</evidence>
<reference evidence="8 9" key="1">
    <citation type="submission" date="2018-06" db="EMBL/GenBank/DDBJ databases">
        <authorList>
            <consortium name="Pathogen Informatics"/>
            <person name="Doyle S."/>
        </authorList>
    </citation>
    <scope>NUCLEOTIDE SEQUENCE [LARGE SCALE GENOMIC DNA]</scope>
    <source>
        <strain evidence="8 9">NCTC7807</strain>
    </source>
</reference>
<dbReference type="GO" id="GO:0005524">
    <property type="term" value="F:ATP binding"/>
    <property type="evidence" value="ECO:0007669"/>
    <property type="project" value="UniProtKB-KW"/>
</dbReference>
<dbReference type="Proteomes" id="UP000254150">
    <property type="component" value="Unassembled WGS sequence"/>
</dbReference>
<dbReference type="Pfam" id="PF00270">
    <property type="entry name" value="DEAD"/>
    <property type="match status" value="1"/>
</dbReference>
<dbReference type="GO" id="GO:0016787">
    <property type="term" value="F:hydrolase activity"/>
    <property type="evidence" value="ECO:0007669"/>
    <property type="project" value="UniProtKB-KW"/>
</dbReference>
<protein>
    <submittedName>
        <fullName evidence="8">DEAD/DEAH box helicase</fullName>
    </submittedName>
</protein>
<dbReference type="RefSeq" id="WP_115068881.1">
    <property type="nucleotide sequence ID" value="NZ_UHID01000006.1"/>
</dbReference>
<evidence type="ECO:0000259" key="6">
    <source>
        <dbReference type="PROSITE" id="PS51192"/>
    </source>
</evidence>
<evidence type="ECO:0000256" key="2">
    <source>
        <dbReference type="ARBA" id="ARBA00022801"/>
    </source>
</evidence>
<dbReference type="SUPFAM" id="SSF52540">
    <property type="entry name" value="P-loop containing nucleoside triphosphate hydrolases"/>
    <property type="match status" value="1"/>
</dbReference>
<dbReference type="GO" id="GO:0003676">
    <property type="term" value="F:nucleic acid binding"/>
    <property type="evidence" value="ECO:0007669"/>
    <property type="project" value="InterPro"/>
</dbReference>
<dbReference type="InterPro" id="IPR036390">
    <property type="entry name" value="WH_DNA-bd_sf"/>
</dbReference>
<dbReference type="SMART" id="SM00487">
    <property type="entry name" value="DEXDc"/>
    <property type="match status" value="1"/>
</dbReference>
<dbReference type="InterPro" id="IPR014001">
    <property type="entry name" value="Helicase_ATP-bd"/>
</dbReference>
<dbReference type="InterPro" id="IPR011545">
    <property type="entry name" value="DEAD/DEAH_box_helicase_dom"/>
</dbReference>
<dbReference type="PANTHER" id="PTHR47961">
    <property type="entry name" value="DNA POLYMERASE THETA, PUTATIVE (AFU_ORTHOLOGUE AFUA_1G05260)-RELATED"/>
    <property type="match status" value="1"/>
</dbReference>
<dbReference type="Gene3D" id="3.40.50.300">
    <property type="entry name" value="P-loop containing nucleotide triphosphate hydrolases"/>
    <property type="match status" value="2"/>
</dbReference>
<dbReference type="SUPFAM" id="SSF46785">
    <property type="entry name" value="Winged helix' DNA-binding domain"/>
    <property type="match status" value="1"/>
</dbReference>
<dbReference type="InterPro" id="IPR027417">
    <property type="entry name" value="P-loop_NTPase"/>
</dbReference>
<keyword evidence="4" id="KW-0067">ATP-binding</keyword>
<evidence type="ECO:0000256" key="3">
    <source>
        <dbReference type="ARBA" id="ARBA00022806"/>
    </source>
</evidence>
<dbReference type="InterPro" id="IPR050474">
    <property type="entry name" value="Hel308_SKI2-like"/>
</dbReference>
<evidence type="ECO:0000256" key="5">
    <source>
        <dbReference type="SAM" id="MobiDB-lite"/>
    </source>
</evidence>
<dbReference type="AlphaFoldDB" id="A0A380NZK7"/>
<feature type="region of interest" description="Disordered" evidence="5">
    <location>
        <begin position="96"/>
        <end position="154"/>
    </location>
</feature>
<dbReference type="InterPro" id="IPR001650">
    <property type="entry name" value="Helicase_C-like"/>
</dbReference>
<feature type="region of interest" description="Disordered" evidence="5">
    <location>
        <begin position="807"/>
        <end position="834"/>
    </location>
</feature>
<accession>A0A380NZK7</accession>
<keyword evidence="3 8" id="KW-0347">Helicase</keyword>
<dbReference type="EMBL" id="UHID01000006">
    <property type="protein sequence ID" value="SUP57793.1"/>
    <property type="molecule type" value="Genomic_DNA"/>
</dbReference>
<dbReference type="GO" id="GO:0004386">
    <property type="term" value="F:helicase activity"/>
    <property type="evidence" value="ECO:0007669"/>
    <property type="project" value="UniProtKB-KW"/>
</dbReference>
<keyword evidence="1" id="KW-0547">Nucleotide-binding</keyword>
<evidence type="ECO:0000313" key="9">
    <source>
        <dbReference type="Proteomes" id="UP000254150"/>
    </source>
</evidence>
<dbReference type="PROSITE" id="PS51192">
    <property type="entry name" value="HELICASE_ATP_BIND_1"/>
    <property type="match status" value="1"/>
</dbReference>
<proteinExistence type="predicted"/>
<name>A0A380NZK7_STRGR</name>
<evidence type="ECO:0000313" key="8">
    <source>
        <dbReference type="EMBL" id="SUP57793.1"/>
    </source>
</evidence>
<evidence type="ECO:0000256" key="1">
    <source>
        <dbReference type="ARBA" id="ARBA00022741"/>
    </source>
</evidence>
<gene>
    <name evidence="8" type="ORF">NCTC7807_03372</name>
</gene>
<evidence type="ECO:0000256" key="4">
    <source>
        <dbReference type="ARBA" id="ARBA00022840"/>
    </source>
</evidence>
<sequence length="1060" mass="115025">MRGDEAGRGETVAELALSRWQAVLAGRGPARFAEPGWTYGEVVARPCPQCGGELHALRKPYESNGRGYQYTALVCPGCSAPFTLADLGVKRYDELAGGGKRRPAPVTVPFGTPPHGPCQEKPGATGTAVNAPAQPRRRKPESGPGTWPEDQPVAERRESRALWWCMTAAPRWRPPEAALDAADDVRVILPEDPRYEELRGWLRARDVPCRVSPYWEETGLVSTVNDLGGRTELLVVGAPGSAPAAGPWAVAARDAFAAQWDALDELPRTDADGHVPVGELVPEEWAPLLPYPSFNPMQAVAVPVVLKDSAHLVVVAPTGAGKTPIGMVAALDAYARGRKAAWLVPQRSLTDELDRELAAWRRRGLRVVRLTGEAAVDTELIRSADVWVATTEKFEAICRAGSLRDALAEVACLVVDEIHLLGDPVRGAVLEALLSRVREDSSATRIVGLSATVANADEVAEWLGARILRTTWRPTRLTWQLPVLTPVDEADWQGRARVRTAAAVRIARQVTEDGGSVLVFCGSKRRVRSTALALAADRGVPTAGADADDAETVERLCSEAGVRIHYRDWPYKREAEQAFRAREAEVLVATSTVAAGVNLPARAVIVSDTTIGLDRIEVSMVQQMFGRAGRIGAGEREGWAFLLTDPSERPHWQARLAAGYTVRSRLADCLADHLLAEAVQQRLSTLDDAERWWNGTFAAHQGNDSVEPLRETARFLTTAGCLRPTGDTELLEPSALGQLTSRFMADTVLADELTTALGRLPVPEDPFTAEQLLTTVLGQRLPALEQAPFTDRARAALTRALRQIEREREGAHADDPWSLGTPPAPDEEETAPRPADFSRAVLLLTATRPHLFRGRPSYVLGIPVESMTGILEEAERYLAWLGAQGQLGTVHPWVAIVAGDLAKRIRWRSLEPARGAGRLLWMCEQMATPPSAPTLVPRLWHAARRRDITTPDWPGTTAPTDCALPPDRYRRLLTDRAGTSRLTLDVAAHTAVITAPPGTTVRLWNGTTATLHHTETEPTTLPLPPPGPDDASAGRTGAALFTRGDHRATGWLEAYGGIRP</sequence>
<dbReference type="PROSITE" id="PS51194">
    <property type="entry name" value="HELICASE_CTER"/>
    <property type="match status" value="1"/>
</dbReference>
<feature type="domain" description="Helicase ATP-binding" evidence="6">
    <location>
        <begin position="303"/>
        <end position="471"/>
    </location>
</feature>
<feature type="region of interest" description="Disordered" evidence="5">
    <location>
        <begin position="1013"/>
        <end position="1033"/>
    </location>
</feature>
<dbReference type="PANTHER" id="PTHR47961:SF6">
    <property type="entry name" value="DNA-DIRECTED DNA POLYMERASE"/>
    <property type="match status" value="1"/>
</dbReference>
<dbReference type="Pfam" id="PF00271">
    <property type="entry name" value="Helicase_C"/>
    <property type="match status" value="1"/>
</dbReference>